<dbReference type="EnsemblBacteria" id="AAS97195">
    <property type="protein sequence ID" value="AAS97195"/>
    <property type="gene ID" value="DVU_2723"/>
</dbReference>
<reference evidence="5 6" key="1">
    <citation type="journal article" date="2004" name="Nat. Biotechnol.">
        <title>The genome sequence of the anaerobic, sulfate-reducing bacterium Desulfovibrio vulgaris Hildenborough.</title>
        <authorList>
            <person name="Heidelberg J.F."/>
            <person name="Seshadri R."/>
            <person name="Haveman S.A."/>
            <person name="Hemme C.L."/>
            <person name="Paulsen I.T."/>
            <person name="Kolonay J.F."/>
            <person name="Eisen J.A."/>
            <person name="Ward N."/>
            <person name="Methe B."/>
            <person name="Brinkac L.M."/>
            <person name="Daugherty S.C."/>
            <person name="Deboy R.T."/>
            <person name="Dodson R.J."/>
            <person name="Durkin A.S."/>
            <person name="Madupu R."/>
            <person name="Nelson W.C."/>
            <person name="Sullivan S.A."/>
            <person name="Fouts D."/>
            <person name="Haft D.H."/>
            <person name="Selengut J."/>
            <person name="Peterson J.D."/>
            <person name="Davidsen T.M."/>
            <person name="Zafar N."/>
            <person name="Zhou L."/>
            <person name="Radune D."/>
            <person name="Dimitrov G."/>
            <person name="Hance M."/>
            <person name="Tran K."/>
            <person name="Khouri H."/>
            <person name="Gill J."/>
            <person name="Utterback T.R."/>
            <person name="Feldblyum T.V."/>
            <person name="Wall J.D."/>
            <person name="Voordouw G."/>
            <person name="Fraser C.M."/>
        </authorList>
    </citation>
    <scope>NUCLEOTIDE SEQUENCE [LARGE SCALE GENOMIC DNA]</scope>
    <source>
        <strain evidence="6">ATCC 29579 / DSM 644 / NCIMB 8303 / VKM B-1760 / Hildenborough</strain>
    </source>
</reference>
<dbReference type="HOGENOM" id="CLU_060292_1_0_7"/>
<dbReference type="Pfam" id="PF22174">
    <property type="entry name" value="NMB1110-like_C"/>
    <property type="match status" value="1"/>
</dbReference>
<gene>
    <name evidence="5" type="ordered locus">DVU_2723</name>
</gene>
<feature type="domain" description="Tail protein NMB1110-like third" evidence="4">
    <location>
        <begin position="217"/>
        <end position="275"/>
    </location>
</feature>
<dbReference type="Gene3D" id="3.55.50.10">
    <property type="entry name" value="Baseplate protein-like domains"/>
    <property type="match status" value="1"/>
</dbReference>
<dbReference type="eggNOG" id="COG4379">
    <property type="taxonomic scope" value="Bacteria"/>
</dbReference>
<dbReference type="Proteomes" id="UP000002194">
    <property type="component" value="Chromosome"/>
</dbReference>
<dbReference type="Pfam" id="PF22630">
    <property type="entry name" value="NMB1110_3rd"/>
    <property type="match status" value="1"/>
</dbReference>
<dbReference type="PhylomeDB" id="Q727Y1"/>
<sequence length="374" mass="40339">MPAGDARQAVTLMVGGREHRDWTSYEVDSDLMTPADAWRVTLGIPADAVPATVRPWEPVQLAVGGEVVLSGRIDRVERTIRKGELSLAISGRDGAAVLVDCSAPIFTSRQVSVAEAVAHIVRPLGIARVRVAPGAGHATGHTAGHEKVAIEPGMTAWDALQQVAEANGMWPWFTPDGTLVVGGPDYTAPPVGGLVLRMDGTQNNVLALSVRDGVEERFSEVTVLGQSHGTEDAEGANALRAIARDTTAQWHRPRVVVEAECDTADMARRRARKLLADGRLAAFEMRATVRGHRASGPTGDGVLWQPGQRVRVLSEPHGIDGVFFLTRRTFMGGRDRGQVTELTLKEDGVWLPDVGKRRKRKKQDGETAMEVVDL</sequence>
<dbReference type="SMR" id="Q727Y1"/>
<accession>Q727Y1</accession>
<name>Q727Y1_NITV2</name>
<keyword evidence="6" id="KW-1185">Reference proteome</keyword>
<dbReference type="PIRSF" id="PIRSF004440">
    <property type="entry name" value="GpP"/>
    <property type="match status" value="1"/>
</dbReference>
<proteinExistence type="predicted"/>
<dbReference type="STRING" id="882.DVU_2723"/>
<dbReference type="InterPro" id="IPR054034">
    <property type="entry name" value="NMB1110-like_C"/>
</dbReference>
<dbReference type="EMBL" id="AE017285">
    <property type="protein sequence ID" value="AAS97195.1"/>
    <property type="molecule type" value="Genomic_DNA"/>
</dbReference>
<evidence type="ECO:0000313" key="6">
    <source>
        <dbReference type="Proteomes" id="UP000002194"/>
    </source>
</evidence>
<dbReference type="KEGG" id="dvu:DVU_2723"/>
<evidence type="ECO:0000259" key="3">
    <source>
        <dbReference type="Pfam" id="PF22255"/>
    </source>
</evidence>
<dbReference type="InterPro" id="IPR023399">
    <property type="entry name" value="Baseplate-like_2-layer_sand"/>
</dbReference>
<protein>
    <submittedName>
        <fullName evidence="5">Tail protein, putative</fullName>
    </submittedName>
</protein>
<dbReference type="OrthoDB" id="9016931at2"/>
<evidence type="ECO:0000259" key="2">
    <source>
        <dbReference type="Pfam" id="PF22174"/>
    </source>
</evidence>
<dbReference type="AlphaFoldDB" id="Q727Y1"/>
<dbReference type="Gene3D" id="2.30.300.10">
    <property type="entry name" value="Baseplate protein-like domain - beta roll fold"/>
    <property type="match status" value="1"/>
</dbReference>
<dbReference type="InterPro" id="IPR049354">
    <property type="entry name" value="GpP-like_N"/>
</dbReference>
<evidence type="ECO:0000259" key="4">
    <source>
        <dbReference type="Pfam" id="PF22630"/>
    </source>
</evidence>
<dbReference type="Pfam" id="PF21683">
    <property type="entry name" value="GpP-like_1st"/>
    <property type="match status" value="1"/>
</dbReference>
<dbReference type="PATRIC" id="fig|882.5.peg.2463"/>
<dbReference type="Gene3D" id="3.30.1920.10">
    <property type="entry name" value="Baseplate protein-like domains - 2 layer sandwich fold"/>
    <property type="match status" value="1"/>
</dbReference>
<dbReference type="InterPro" id="IPR054482">
    <property type="entry name" value="NMB1110-like_3rd"/>
</dbReference>
<organism evidence="5 6">
    <name type="scientific">Nitratidesulfovibrio vulgaris (strain ATCC 29579 / DSM 644 / CCUG 34227 / NCIMB 8303 / VKM B-1760 / Hildenborough)</name>
    <name type="common">Desulfovibrio vulgaris</name>
    <dbReference type="NCBI Taxonomy" id="882"/>
    <lineage>
        <taxon>Bacteria</taxon>
        <taxon>Pseudomonadati</taxon>
        <taxon>Thermodesulfobacteriota</taxon>
        <taxon>Desulfovibrionia</taxon>
        <taxon>Desulfovibrionales</taxon>
        <taxon>Desulfovibrionaceae</taxon>
        <taxon>Nitratidesulfovibrio</taxon>
    </lineage>
</organism>
<evidence type="ECO:0000313" key="5">
    <source>
        <dbReference type="EMBL" id="AAS97195.1"/>
    </source>
</evidence>
<feature type="domain" description="Baseplate hub protein gp44-like N-terminal" evidence="1">
    <location>
        <begin position="10"/>
        <end position="93"/>
    </location>
</feature>
<dbReference type="InterPro" id="IPR026276">
    <property type="entry name" value="Baseplate_GpP"/>
</dbReference>
<dbReference type="InterPro" id="IPR053981">
    <property type="entry name" value="Gp44/GpP-like_2nd"/>
</dbReference>
<dbReference type="PaxDb" id="882-DVU_2723"/>
<dbReference type="Pfam" id="PF22255">
    <property type="entry name" value="Gp44-like_2nd"/>
    <property type="match status" value="1"/>
</dbReference>
<evidence type="ECO:0000259" key="1">
    <source>
        <dbReference type="Pfam" id="PF21683"/>
    </source>
</evidence>
<dbReference type="SUPFAM" id="SSF69279">
    <property type="entry name" value="Phage tail proteins"/>
    <property type="match status" value="2"/>
</dbReference>
<feature type="domain" description="Tail protein NMB1110-like C-terminal" evidence="2">
    <location>
        <begin position="277"/>
        <end position="349"/>
    </location>
</feature>
<feature type="domain" description="Baseplate hub protein gp44/GpP-like second" evidence="3">
    <location>
        <begin position="95"/>
        <end position="182"/>
    </location>
</feature>